<sequence>MGTLEDSLSYPDCRCWRWAAGRCTPEVCGLGRAAPPILAGIVWDGRWTHSPPSPAASAGAAVAIWQGRPAGGALVKEPPPPPRTRALVRLEEIDDVAVRARIIRNREAAQRSNAQRRAEREARLPQT</sequence>
<evidence type="ECO:0000256" key="1">
    <source>
        <dbReference type="SAM" id="MobiDB-lite"/>
    </source>
</evidence>
<feature type="compositionally biased region" description="Basic and acidic residues" evidence="1">
    <location>
        <begin position="116"/>
        <end position="127"/>
    </location>
</feature>
<dbReference type="AlphaFoldDB" id="A0A1X6PKT5"/>
<accession>A0A1X6PKT5</accession>
<reference evidence="2 3" key="1">
    <citation type="submission" date="2017-03" db="EMBL/GenBank/DDBJ databases">
        <title>WGS assembly of Porphyra umbilicalis.</title>
        <authorList>
            <person name="Brawley S.H."/>
            <person name="Blouin N.A."/>
            <person name="Ficko-Blean E."/>
            <person name="Wheeler G.L."/>
            <person name="Lohr M."/>
            <person name="Goodson H.V."/>
            <person name="Jenkins J.W."/>
            <person name="Blaby-Haas C.E."/>
            <person name="Helliwell K.E."/>
            <person name="Chan C."/>
            <person name="Marriage T."/>
            <person name="Bhattacharya D."/>
            <person name="Klein A.S."/>
            <person name="Badis Y."/>
            <person name="Brodie J."/>
            <person name="Cao Y."/>
            <person name="Collen J."/>
            <person name="Dittami S.M."/>
            <person name="Gachon C.M."/>
            <person name="Green B.R."/>
            <person name="Karpowicz S."/>
            <person name="Kim J.W."/>
            <person name="Kudahl U."/>
            <person name="Lin S."/>
            <person name="Michel G."/>
            <person name="Mittag M."/>
            <person name="Olson B.J."/>
            <person name="Pangilinan J."/>
            <person name="Peng Y."/>
            <person name="Qiu H."/>
            <person name="Shu S."/>
            <person name="Singer J.T."/>
            <person name="Smith A.G."/>
            <person name="Sprecher B.N."/>
            <person name="Wagner V."/>
            <person name="Wang W."/>
            <person name="Wang Z.-Y."/>
            <person name="Yan J."/>
            <person name="Yarish C."/>
            <person name="Zoeuner-Riek S."/>
            <person name="Zhuang Y."/>
            <person name="Zou Y."/>
            <person name="Lindquist E.A."/>
            <person name="Grimwood J."/>
            <person name="Barry K."/>
            <person name="Rokhsar D.S."/>
            <person name="Schmutz J."/>
            <person name="Stiller J.W."/>
            <person name="Grossman A.R."/>
            <person name="Prochnik S.E."/>
        </authorList>
    </citation>
    <scope>NUCLEOTIDE SEQUENCE [LARGE SCALE GENOMIC DNA]</scope>
    <source>
        <strain evidence="2">4086291</strain>
    </source>
</reference>
<gene>
    <name evidence="2" type="ORF">BU14_0014s0074</name>
</gene>
<organism evidence="2 3">
    <name type="scientific">Porphyra umbilicalis</name>
    <name type="common">Purple laver</name>
    <name type="synonym">Red alga</name>
    <dbReference type="NCBI Taxonomy" id="2786"/>
    <lineage>
        <taxon>Eukaryota</taxon>
        <taxon>Rhodophyta</taxon>
        <taxon>Bangiophyceae</taxon>
        <taxon>Bangiales</taxon>
        <taxon>Bangiaceae</taxon>
        <taxon>Porphyra</taxon>
    </lineage>
</organism>
<evidence type="ECO:0000313" key="3">
    <source>
        <dbReference type="Proteomes" id="UP000218209"/>
    </source>
</evidence>
<feature type="region of interest" description="Disordered" evidence="1">
    <location>
        <begin position="107"/>
        <end position="127"/>
    </location>
</feature>
<evidence type="ECO:0008006" key="4">
    <source>
        <dbReference type="Google" id="ProtNLM"/>
    </source>
</evidence>
<evidence type="ECO:0000313" key="2">
    <source>
        <dbReference type="EMBL" id="OSX81524.1"/>
    </source>
</evidence>
<dbReference type="EMBL" id="KV918761">
    <property type="protein sequence ID" value="OSX81524.1"/>
    <property type="molecule type" value="Genomic_DNA"/>
</dbReference>
<dbReference type="Proteomes" id="UP000218209">
    <property type="component" value="Unassembled WGS sequence"/>
</dbReference>
<protein>
    <recommendedName>
        <fullName evidence="4">BZIP domain-containing protein</fullName>
    </recommendedName>
</protein>
<proteinExistence type="predicted"/>
<name>A0A1X6PKT5_PORUM</name>
<keyword evidence="3" id="KW-1185">Reference proteome</keyword>